<protein>
    <submittedName>
        <fullName evidence="7">NADPH-Fe(3+) oxidoreductase subunit beta</fullName>
        <ecNumber evidence="7">1.-.-.-</ecNumber>
    </submittedName>
</protein>
<dbReference type="RefSeq" id="WP_206709305.1">
    <property type="nucleotide sequence ID" value="NZ_CP059066.1"/>
</dbReference>
<evidence type="ECO:0000259" key="6">
    <source>
        <dbReference type="Pfam" id="PF14691"/>
    </source>
</evidence>
<dbReference type="AlphaFoldDB" id="A0A8A0RPH8"/>
<dbReference type="Gene3D" id="3.50.50.60">
    <property type="entry name" value="FAD/NAD(P)-binding domain"/>
    <property type="match status" value="1"/>
</dbReference>
<evidence type="ECO:0000259" key="4">
    <source>
        <dbReference type="Pfam" id="PF02754"/>
    </source>
</evidence>
<dbReference type="InterPro" id="IPR023753">
    <property type="entry name" value="FAD/NAD-binding_dom"/>
</dbReference>
<keyword evidence="3" id="KW-0411">Iron-sulfur</keyword>
<keyword evidence="1" id="KW-0479">Metal-binding</keyword>
<evidence type="ECO:0000313" key="7">
    <source>
        <dbReference type="EMBL" id="QSQ09116.1"/>
    </source>
</evidence>
<dbReference type="InterPro" id="IPR004017">
    <property type="entry name" value="Cys_rich_dom"/>
</dbReference>
<evidence type="ECO:0000256" key="3">
    <source>
        <dbReference type="ARBA" id="ARBA00023014"/>
    </source>
</evidence>
<dbReference type="PRINTS" id="PR00419">
    <property type="entry name" value="ADXRDTASE"/>
</dbReference>
<keyword evidence="7" id="KW-0560">Oxidoreductase</keyword>
<dbReference type="InterPro" id="IPR009051">
    <property type="entry name" value="Helical_ferredxn"/>
</dbReference>
<name>A0A8A0RPH8_9FIRM</name>
<dbReference type="SUPFAM" id="SSF51971">
    <property type="entry name" value="Nucleotide-binding domain"/>
    <property type="match status" value="1"/>
</dbReference>
<keyword evidence="8" id="KW-1185">Reference proteome</keyword>
<dbReference type="GO" id="GO:0016491">
    <property type="term" value="F:oxidoreductase activity"/>
    <property type="evidence" value="ECO:0007669"/>
    <property type="project" value="UniProtKB-KW"/>
</dbReference>
<dbReference type="Pfam" id="PF07992">
    <property type="entry name" value="Pyr_redox_2"/>
    <property type="match status" value="1"/>
</dbReference>
<organism evidence="7 8">
    <name type="scientific">Koleobacter methoxysyntrophicus</name>
    <dbReference type="NCBI Taxonomy" id="2751313"/>
    <lineage>
        <taxon>Bacteria</taxon>
        <taxon>Bacillati</taxon>
        <taxon>Bacillota</taxon>
        <taxon>Clostridia</taxon>
        <taxon>Koleobacterales</taxon>
        <taxon>Koleobacteraceae</taxon>
        <taxon>Koleobacter</taxon>
    </lineage>
</organism>
<dbReference type="PROSITE" id="PS00198">
    <property type="entry name" value="4FE4S_FER_1"/>
    <property type="match status" value="1"/>
</dbReference>
<proteinExistence type="predicted"/>
<feature type="domain" description="Dihydroprymidine dehydrogenase" evidence="6">
    <location>
        <begin position="473"/>
        <end position="551"/>
    </location>
</feature>
<dbReference type="EC" id="1.-.-.-" evidence="7"/>
<dbReference type="InterPro" id="IPR036188">
    <property type="entry name" value="FAD/NAD-bd_sf"/>
</dbReference>
<keyword evidence="2" id="KW-0408">Iron</keyword>
<feature type="domain" description="Dihydroprymidine dehydrogenase" evidence="6">
    <location>
        <begin position="16"/>
        <end position="109"/>
    </location>
</feature>
<dbReference type="Pfam" id="PF02754">
    <property type="entry name" value="CCG"/>
    <property type="match status" value="2"/>
</dbReference>
<dbReference type="Gene3D" id="1.10.1060.10">
    <property type="entry name" value="Alpha-helical ferredoxin"/>
    <property type="match status" value="2"/>
</dbReference>
<dbReference type="KEGG" id="kme:H0A61_01475"/>
<dbReference type="GO" id="GO:0046872">
    <property type="term" value="F:metal ion binding"/>
    <property type="evidence" value="ECO:0007669"/>
    <property type="project" value="UniProtKB-KW"/>
</dbReference>
<feature type="domain" description="Cysteine-rich" evidence="4">
    <location>
        <begin position="607"/>
        <end position="686"/>
    </location>
</feature>
<dbReference type="PANTHER" id="PTHR42783">
    <property type="entry name" value="GLUTAMATE SYNTHASE [NADPH] SMALL CHAIN"/>
    <property type="match status" value="1"/>
</dbReference>
<sequence length="850" mass="95268">MLVQDLKKDLKKDLNERMEEIARDCMGDAPSYCVATCPLHVDARGYIKHIAEGNYKESVKLIREKLPFPAIMGRICAHPCEEKCKRNELNQPMAIAALKRFAAQYDEEADWDLTKEDATGKKVAVIGLGPAGALAAYDLAKKGHDVTVFEALPVMGGMLRVGIPAYRLPREIIDREFSILEKLGVNVRLNTRVGTDITFEDLQKEFDAVLITVGSHKSAMLNIPGSDLAGILPGVDFLRDASLGNKVELGKRVVVIGGGNVAIDVARTAWRLGADEVELVCLERDYNEMPAHSWEIEDAEKEGVKINCGWGPKEFLGDNGRVKGVSLKKCTAVFNSEGKFSPEYDENTTRTIEADNVIIAIGQITDSSFIPEQLGIERIRGSKFVVNPMTLETNVKGVFAAGDAAGPPLLAVEAMAAGRKAAISIDRFLKGQDMTIDREYEGAYETWLETEIPENTERLPRVEMPTIPVEKRKGNFNEVELGLTEEQARREAERCLECECKLCVKECEFLADVCEYPKELMKKLLEDPYTDIKLPYYCNLCKTCTVHCPKDFEISEIMLDLRRKYVREGKAPLPEHKPVYKFHQRFGVSSLFTLTYPDRKAGFTKRVFFPGCSFPSYSPELVTKTLAYLQEKLPGTGFVLRCCGAPTYALGQEKRFREIFDSLLAEIQKLGAEEIICACPDCTHNIEHHAPSWLKVSSLYVVLDEIGIPQEAKDRGRGRVFSIHDSCSSRDYSDIQESVRNLITEMGYKIQEMKNIKGKTRCCGFGGMVVPINPELSLRNMKRRVSETDKDIITYCAACRESMIMGGGQALHILDLIFNDKWQEIGIPGNTGTLKSWLNRWRTKSMVRKL</sequence>
<dbReference type="GO" id="GO:0051536">
    <property type="term" value="F:iron-sulfur cluster binding"/>
    <property type="evidence" value="ECO:0007669"/>
    <property type="project" value="UniProtKB-KW"/>
</dbReference>
<dbReference type="Proteomes" id="UP000662904">
    <property type="component" value="Chromosome"/>
</dbReference>
<evidence type="ECO:0000313" key="8">
    <source>
        <dbReference type="Proteomes" id="UP000662904"/>
    </source>
</evidence>
<evidence type="ECO:0000259" key="5">
    <source>
        <dbReference type="Pfam" id="PF07992"/>
    </source>
</evidence>
<dbReference type="EMBL" id="CP059066">
    <property type="protein sequence ID" value="QSQ09116.1"/>
    <property type="molecule type" value="Genomic_DNA"/>
</dbReference>
<dbReference type="Pfam" id="PF14691">
    <property type="entry name" value="Fer4_20"/>
    <property type="match status" value="2"/>
</dbReference>
<accession>A0A8A0RPH8</accession>
<evidence type="ECO:0000256" key="1">
    <source>
        <dbReference type="ARBA" id="ARBA00022723"/>
    </source>
</evidence>
<dbReference type="PANTHER" id="PTHR42783:SF3">
    <property type="entry name" value="GLUTAMATE SYNTHASE [NADPH] SMALL CHAIN-RELATED"/>
    <property type="match status" value="1"/>
</dbReference>
<dbReference type="Gene3D" id="3.40.50.720">
    <property type="entry name" value="NAD(P)-binding Rossmann-like Domain"/>
    <property type="match status" value="1"/>
</dbReference>
<evidence type="ECO:0000256" key="2">
    <source>
        <dbReference type="ARBA" id="ARBA00023004"/>
    </source>
</evidence>
<dbReference type="InterPro" id="IPR028261">
    <property type="entry name" value="DPD_II"/>
</dbReference>
<gene>
    <name evidence="7" type="primary">sfrB_1</name>
    <name evidence="7" type="ORF">H0A61_01475</name>
</gene>
<dbReference type="SUPFAM" id="SSF46548">
    <property type="entry name" value="alpha-helical ferredoxin"/>
    <property type="match status" value="2"/>
</dbReference>
<reference evidence="7" key="1">
    <citation type="submission" date="2020-07" db="EMBL/GenBank/DDBJ databases">
        <title>Koleobacter methoxysyntrophicus gen. nov., sp. nov., a novel anaerobic bacterium isolated from deep subsurface oil field and proposal of Koleobacterales ord. nov. in the phylum Firmicutes.</title>
        <authorList>
            <person name="Sakamoto S."/>
            <person name="Tamaki H."/>
        </authorList>
    </citation>
    <scope>NUCLEOTIDE SEQUENCE</scope>
    <source>
        <strain evidence="7">NRmbB1</strain>
    </source>
</reference>
<feature type="domain" description="FAD/NAD(P)-binding" evidence="5">
    <location>
        <begin position="121"/>
        <end position="418"/>
    </location>
</feature>
<dbReference type="InterPro" id="IPR017900">
    <property type="entry name" value="4Fe4S_Fe_S_CS"/>
</dbReference>
<feature type="domain" description="Cysteine-rich" evidence="4">
    <location>
        <begin position="723"/>
        <end position="800"/>
    </location>
</feature>